<dbReference type="AlphaFoldDB" id="A0A6B8MAM3"/>
<feature type="transmembrane region" description="Helical" evidence="5">
    <location>
        <begin position="67"/>
        <end position="94"/>
    </location>
</feature>
<keyword evidence="3 5" id="KW-1133">Transmembrane helix</keyword>
<evidence type="ECO:0000256" key="2">
    <source>
        <dbReference type="ARBA" id="ARBA00022692"/>
    </source>
</evidence>
<accession>A0A6B8MAM3</accession>
<protein>
    <submittedName>
        <fullName evidence="6">MAPEG family protein</fullName>
    </submittedName>
</protein>
<dbReference type="Proteomes" id="UP000422569">
    <property type="component" value="Chromosome"/>
</dbReference>
<keyword evidence="2 5" id="KW-0812">Transmembrane</keyword>
<evidence type="ECO:0000256" key="5">
    <source>
        <dbReference type="SAM" id="Phobius"/>
    </source>
</evidence>
<evidence type="ECO:0000256" key="3">
    <source>
        <dbReference type="ARBA" id="ARBA00022989"/>
    </source>
</evidence>
<keyword evidence="4 5" id="KW-0472">Membrane</keyword>
<evidence type="ECO:0000313" key="7">
    <source>
        <dbReference type="Proteomes" id="UP000422569"/>
    </source>
</evidence>
<gene>
    <name evidence="6" type="ORF">F7D14_14785</name>
</gene>
<dbReference type="InterPro" id="IPR001129">
    <property type="entry name" value="Membr-assoc_MAPEG"/>
</dbReference>
<dbReference type="GO" id="GO:0016020">
    <property type="term" value="C:membrane"/>
    <property type="evidence" value="ECO:0007669"/>
    <property type="project" value="UniProtKB-SubCell"/>
</dbReference>
<comment type="subcellular location">
    <subcellularLocation>
        <location evidence="1">Membrane</location>
    </subcellularLocation>
</comment>
<evidence type="ECO:0000313" key="6">
    <source>
        <dbReference type="EMBL" id="QGM98619.1"/>
    </source>
</evidence>
<proteinExistence type="predicted"/>
<feature type="transmembrane region" description="Helical" evidence="5">
    <location>
        <begin position="114"/>
        <end position="133"/>
    </location>
</feature>
<reference evidence="6 7" key="1">
    <citation type="submission" date="2019-09" db="EMBL/GenBank/DDBJ databases">
        <title>Isolation and complete genome sequencing of Methylocystis species.</title>
        <authorList>
            <person name="Rumah B.L."/>
            <person name="Stead C.E."/>
            <person name="Stevens B.C."/>
            <person name="Minton N.P."/>
            <person name="Grosse-Honebrink A."/>
            <person name="Zhang Y."/>
        </authorList>
    </citation>
    <scope>NUCLEOTIDE SEQUENCE [LARGE SCALE GENOMIC DNA]</scope>
    <source>
        <strain evidence="6 7">BRCS2</strain>
    </source>
</reference>
<evidence type="ECO:0000256" key="1">
    <source>
        <dbReference type="ARBA" id="ARBA00004370"/>
    </source>
</evidence>
<organism evidence="6 7">
    <name type="scientific">Methylocystis parvus</name>
    <dbReference type="NCBI Taxonomy" id="134"/>
    <lineage>
        <taxon>Bacteria</taxon>
        <taxon>Pseudomonadati</taxon>
        <taxon>Pseudomonadota</taxon>
        <taxon>Alphaproteobacteria</taxon>
        <taxon>Hyphomicrobiales</taxon>
        <taxon>Methylocystaceae</taxon>
        <taxon>Methylocystis</taxon>
    </lineage>
</organism>
<sequence>MTKAILLPVFLQIALTFLLLFTLGGARVRAVRSGEVAIKDIALGQNAWPEQITKIGRAYQNQLETPVLFYALVALALSMNKVDLLLVAGAWAFVAVRAVHAYVHVTDNRLPRRFQAFAAASIVLTAMWAYFALRVLAS</sequence>
<dbReference type="KEGG" id="mpar:F7D14_14785"/>
<dbReference type="InterPro" id="IPR023352">
    <property type="entry name" value="MAPEG-like_dom_sf"/>
</dbReference>
<dbReference type="Pfam" id="PF01124">
    <property type="entry name" value="MAPEG"/>
    <property type="match status" value="1"/>
</dbReference>
<evidence type="ECO:0000256" key="4">
    <source>
        <dbReference type="ARBA" id="ARBA00023136"/>
    </source>
</evidence>
<dbReference type="SUPFAM" id="SSF161084">
    <property type="entry name" value="MAPEG domain-like"/>
    <property type="match status" value="1"/>
</dbReference>
<name>A0A6B8MAM3_9HYPH</name>
<dbReference type="EMBL" id="CP044331">
    <property type="protein sequence ID" value="QGM98619.1"/>
    <property type="molecule type" value="Genomic_DNA"/>
</dbReference>
<dbReference type="RefSeq" id="WP_016919096.1">
    <property type="nucleotide sequence ID" value="NZ_CP044331.1"/>
</dbReference>
<keyword evidence="7" id="KW-1185">Reference proteome</keyword>
<dbReference type="Gene3D" id="1.20.120.550">
    <property type="entry name" value="Membrane associated eicosanoid/glutathione metabolism-like domain"/>
    <property type="match status" value="1"/>
</dbReference>